<dbReference type="SUPFAM" id="SSF63520">
    <property type="entry name" value="PTS-regulatory domain, PRD"/>
    <property type="match status" value="2"/>
</dbReference>
<evidence type="ECO:0000256" key="3">
    <source>
        <dbReference type="ARBA" id="ARBA00023015"/>
    </source>
</evidence>
<dbReference type="PROSITE" id="PS51099">
    <property type="entry name" value="PTS_EIIB_TYPE_2"/>
    <property type="match status" value="1"/>
</dbReference>
<dbReference type="InterPro" id="IPR050661">
    <property type="entry name" value="BglG_antiterminators"/>
</dbReference>
<dbReference type="Gene3D" id="3.40.50.2300">
    <property type="match status" value="1"/>
</dbReference>
<evidence type="ECO:0000256" key="5">
    <source>
        <dbReference type="ARBA" id="ARBA00023163"/>
    </source>
</evidence>
<dbReference type="InterPro" id="IPR036095">
    <property type="entry name" value="PTS_EIIB-like_sf"/>
</dbReference>
<dbReference type="SUPFAM" id="SSF52794">
    <property type="entry name" value="PTS system IIB component-like"/>
    <property type="match status" value="1"/>
</dbReference>
<dbReference type="AlphaFoldDB" id="A0A4R3VUS0"/>
<keyword evidence="3" id="KW-0805">Transcription regulation</keyword>
<dbReference type="InterPro" id="IPR036390">
    <property type="entry name" value="WH_DNA-bd_sf"/>
</dbReference>
<feature type="domain" description="HTH deoR-type" evidence="6">
    <location>
        <begin position="1"/>
        <end position="53"/>
    </location>
</feature>
<feature type="domain" description="PTS EIIB type-2" evidence="8">
    <location>
        <begin position="393"/>
        <end position="486"/>
    </location>
</feature>
<dbReference type="InterPro" id="IPR001034">
    <property type="entry name" value="DeoR_HTH"/>
</dbReference>
<dbReference type="GO" id="GO:0008982">
    <property type="term" value="F:protein-N(PI)-phosphohistidine-sugar phosphotransferase activity"/>
    <property type="evidence" value="ECO:0007669"/>
    <property type="project" value="InterPro"/>
</dbReference>
<dbReference type="Pfam" id="PF00874">
    <property type="entry name" value="PRD"/>
    <property type="match status" value="2"/>
</dbReference>
<feature type="domain" description="PRD" evidence="9">
    <location>
        <begin position="170"/>
        <end position="275"/>
    </location>
</feature>
<dbReference type="Gene3D" id="3.40.930.10">
    <property type="entry name" value="Mannitol-specific EII, Chain A"/>
    <property type="match status" value="1"/>
</dbReference>
<dbReference type="OrthoDB" id="6628642at2"/>
<accession>A0A4R3VUS0</accession>
<dbReference type="PANTHER" id="PTHR30185:SF13">
    <property type="entry name" value="LICABCH OPERON REGULATOR-RELATED"/>
    <property type="match status" value="1"/>
</dbReference>
<evidence type="ECO:0000256" key="4">
    <source>
        <dbReference type="ARBA" id="ARBA00023159"/>
    </source>
</evidence>
<evidence type="ECO:0000259" key="9">
    <source>
        <dbReference type="PROSITE" id="PS51372"/>
    </source>
</evidence>
<evidence type="ECO:0000259" key="7">
    <source>
        <dbReference type="PROSITE" id="PS51094"/>
    </source>
</evidence>
<evidence type="ECO:0000256" key="2">
    <source>
        <dbReference type="ARBA" id="ARBA00022737"/>
    </source>
</evidence>
<gene>
    <name evidence="10" type="ORF">EDC54_101611</name>
</gene>
<dbReference type="Gene3D" id="1.10.10.10">
    <property type="entry name" value="Winged helix-like DNA-binding domain superfamily/Winged helix DNA-binding domain"/>
    <property type="match status" value="2"/>
</dbReference>
<evidence type="ECO:0000256" key="1">
    <source>
        <dbReference type="ARBA" id="ARBA00022679"/>
    </source>
</evidence>
<keyword evidence="5" id="KW-0804">Transcription</keyword>
<evidence type="ECO:0000313" key="10">
    <source>
        <dbReference type="EMBL" id="TCV09087.1"/>
    </source>
</evidence>
<evidence type="ECO:0000313" key="11">
    <source>
        <dbReference type="Proteomes" id="UP000295433"/>
    </source>
</evidence>
<dbReference type="GO" id="GO:0009401">
    <property type="term" value="P:phosphoenolpyruvate-dependent sugar phosphotransferase system"/>
    <property type="evidence" value="ECO:0007669"/>
    <property type="project" value="InterPro"/>
</dbReference>
<dbReference type="Proteomes" id="UP000295433">
    <property type="component" value="Unassembled WGS sequence"/>
</dbReference>
<keyword evidence="11" id="KW-1185">Reference proteome</keyword>
<organism evidence="10 11">
    <name type="scientific">Samsonia erythrinae</name>
    <dbReference type="NCBI Taxonomy" id="160434"/>
    <lineage>
        <taxon>Bacteria</taxon>
        <taxon>Pseudomonadati</taxon>
        <taxon>Pseudomonadota</taxon>
        <taxon>Gammaproteobacteria</taxon>
        <taxon>Enterobacterales</taxon>
        <taxon>Pectobacteriaceae</taxon>
        <taxon>Samsonia</taxon>
    </lineage>
</organism>
<dbReference type="Pfam" id="PF08279">
    <property type="entry name" value="HTH_11"/>
    <property type="match status" value="1"/>
</dbReference>
<evidence type="ECO:0000259" key="8">
    <source>
        <dbReference type="PROSITE" id="PS51099"/>
    </source>
</evidence>
<dbReference type="InterPro" id="IPR007737">
    <property type="entry name" value="Mga_HTH"/>
</dbReference>
<dbReference type="SUPFAM" id="SSF46785">
    <property type="entry name" value="Winged helix' DNA-binding domain"/>
    <property type="match status" value="1"/>
</dbReference>
<dbReference type="PROSITE" id="PS51372">
    <property type="entry name" value="PRD_2"/>
    <property type="match status" value="2"/>
</dbReference>
<keyword evidence="2" id="KW-0677">Repeat</keyword>
<comment type="caution">
    <text evidence="10">The sequence shown here is derived from an EMBL/GenBank/DDBJ whole genome shotgun (WGS) entry which is preliminary data.</text>
</comment>
<dbReference type="EMBL" id="SMBY01000001">
    <property type="protein sequence ID" value="TCV09087.1"/>
    <property type="molecule type" value="Genomic_DNA"/>
</dbReference>
<keyword evidence="1" id="KW-0808">Transferase</keyword>
<keyword evidence="4" id="KW-0010">Activator</keyword>
<dbReference type="PROSITE" id="PS51000">
    <property type="entry name" value="HTH_DEOR_2"/>
    <property type="match status" value="1"/>
</dbReference>
<proteinExistence type="predicted"/>
<dbReference type="PROSITE" id="PS51094">
    <property type="entry name" value="PTS_EIIA_TYPE_2"/>
    <property type="match status" value="1"/>
</dbReference>
<sequence length="627" mass="72648">MNNKLEILLNELIDEKYHTAHELASRINVSEKTIRLRIKELNEVLSPHGGTVSSKSNMGYKLTITCQDKFHAFFDYPQKEKRPTTSTERVPHILAVLLYERDYIKIDDLCEQFYVSRNTMSTDLKKVEYILNIHHLTLERRPNYGLIIKGSEFDKRRCIANGLIKHNGFINADGKLTILANIILDIVHKYNLHISEVSLEDITSHFYISISRANMDFPVVIDNNKIVKQVKDEVRQATKDIVLRIQDTMHSYFSESEVAYLILHMGAKLSSSAYKNQESNLVISRNIDELSSRMLEMIQKSFNIDFRNNLELRMSLNQHMVPLDIRMQYGIPLSNPLLHEIKKEYAFAYTMAATACIVLSEHYYTSIPEDEIGYFAILFELALEKKDKKVDKKNIVMVCASGKGTTQLFMYKYTRAFGKYINNIYECTAYELEYFDLVGKKIDYIFTTVPISLNVPVPVFEVNLFLEDKDIVAYREIFETSNNAFLSEFYYSQLFLTDIKATTKEETIRILCQHTDKHFHLPAEFYNAVMKREAMGQTDFGNLVAIPHPFQVMTKQNFVTVGILEKPIWWGHKEVQVVFLISISSDEHVDAEQFYQLTTRLLFDAKSIQYLIDNPKFDVLLSLLGGA</sequence>
<dbReference type="SUPFAM" id="SSF55804">
    <property type="entry name" value="Phoshotransferase/anion transport protein"/>
    <property type="match status" value="1"/>
</dbReference>
<dbReference type="Pfam" id="PF00359">
    <property type="entry name" value="PTS_EIIA_2"/>
    <property type="match status" value="1"/>
</dbReference>
<dbReference type="GO" id="GO:0003700">
    <property type="term" value="F:DNA-binding transcription factor activity"/>
    <property type="evidence" value="ECO:0007669"/>
    <property type="project" value="InterPro"/>
</dbReference>
<protein>
    <submittedName>
        <fullName evidence="10">Lichenan operon transcriptional antiterminator</fullName>
    </submittedName>
</protein>
<feature type="domain" description="PRD" evidence="9">
    <location>
        <begin position="282"/>
        <end position="389"/>
    </location>
</feature>
<dbReference type="RefSeq" id="WP_132453052.1">
    <property type="nucleotide sequence ID" value="NZ_JAWIZJ010000001.1"/>
</dbReference>
<reference evidence="10 11" key="1">
    <citation type="submission" date="2019-03" db="EMBL/GenBank/DDBJ databases">
        <title>Genomic Encyclopedia of Type Strains, Phase IV (KMG-IV): sequencing the most valuable type-strain genomes for metagenomic binning, comparative biology and taxonomic classification.</title>
        <authorList>
            <person name="Goeker M."/>
        </authorList>
    </citation>
    <scope>NUCLEOTIDE SEQUENCE [LARGE SCALE GENOMIC DNA]</scope>
    <source>
        <strain evidence="10 11">DSM 16730</strain>
    </source>
</reference>
<name>A0A4R3VUS0_9GAMM</name>
<dbReference type="InterPro" id="IPR013196">
    <property type="entry name" value="HTH_11"/>
</dbReference>
<dbReference type="InterPro" id="IPR002178">
    <property type="entry name" value="PTS_EIIA_type-2_dom"/>
</dbReference>
<feature type="domain" description="PTS EIIA type-2" evidence="7">
    <location>
        <begin position="488"/>
        <end position="627"/>
    </location>
</feature>
<dbReference type="Pfam" id="PF05043">
    <property type="entry name" value="Mga"/>
    <property type="match status" value="1"/>
</dbReference>
<evidence type="ECO:0000259" key="6">
    <source>
        <dbReference type="PROSITE" id="PS51000"/>
    </source>
</evidence>
<dbReference type="InterPro" id="IPR036634">
    <property type="entry name" value="PRD_sf"/>
</dbReference>
<dbReference type="Gene3D" id="1.10.1790.10">
    <property type="entry name" value="PRD domain"/>
    <property type="match status" value="2"/>
</dbReference>
<dbReference type="InterPro" id="IPR036388">
    <property type="entry name" value="WH-like_DNA-bd_sf"/>
</dbReference>
<dbReference type="InterPro" id="IPR013011">
    <property type="entry name" value="PTS_EIIB_2"/>
</dbReference>
<dbReference type="PANTHER" id="PTHR30185">
    <property type="entry name" value="CRYPTIC BETA-GLUCOSIDE BGL OPERON ANTITERMINATOR"/>
    <property type="match status" value="1"/>
</dbReference>
<dbReference type="InterPro" id="IPR011608">
    <property type="entry name" value="PRD"/>
</dbReference>
<dbReference type="InterPro" id="IPR016152">
    <property type="entry name" value="PTrfase/Anion_transptr"/>
</dbReference>